<dbReference type="InterPro" id="IPR025738">
    <property type="entry name" value="BatD"/>
</dbReference>
<dbReference type="PANTHER" id="PTHR40940">
    <property type="entry name" value="PROTEIN BATD-RELATED"/>
    <property type="match status" value="1"/>
</dbReference>
<evidence type="ECO:0008006" key="4">
    <source>
        <dbReference type="Google" id="ProtNLM"/>
    </source>
</evidence>
<accession>A0AAP8N243</accession>
<comment type="caution">
    <text evidence="2">The sequence shown here is derived from an EMBL/GenBank/DDBJ whole genome shotgun (WGS) entry which is preliminary data.</text>
</comment>
<dbReference type="EMBL" id="MDBO01000001">
    <property type="protein sequence ID" value="PMP17036.1"/>
    <property type="molecule type" value="Genomic_DNA"/>
</dbReference>
<keyword evidence="1" id="KW-0812">Transmembrane</keyword>
<keyword evidence="1" id="KW-0472">Membrane</keyword>
<feature type="transmembrane region" description="Helical" evidence="1">
    <location>
        <begin position="317"/>
        <end position="336"/>
    </location>
</feature>
<proteinExistence type="predicted"/>
<reference evidence="3" key="1">
    <citation type="submission" date="2016-07" db="EMBL/GenBank/DDBJ databases">
        <title>Nontailed viruses are major unrecognized killers of bacteria in the ocean.</title>
        <authorList>
            <person name="Kauffman K."/>
            <person name="Hussain F."/>
            <person name="Yang J."/>
            <person name="Arevalo P."/>
            <person name="Brown J."/>
            <person name="Cutler M."/>
            <person name="Kelly L."/>
            <person name="Polz M.F."/>
        </authorList>
    </citation>
    <scope>NUCLEOTIDE SEQUENCE [LARGE SCALE GENOMIC DNA]</scope>
    <source>
        <strain evidence="3">10N.222.49.A5</strain>
    </source>
</reference>
<name>A0AAP8N243_9VIBR</name>
<evidence type="ECO:0000313" key="2">
    <source>
        <dbReference type="EMBL" id="PMP17036.1"/>
    </source>
</evidence>
<gene>
    <name evidence="2" type="ORF">BCS93_00115</name>
</gene>
<dbReference type="RefSeq" id="WP_102477316.1">
    <property type="nucleotide sequence ID" value="NZ_MDBO01000001.1"/>
</dbReference>
<evidence type="ECO:0000256" key="1">
    <source>
        <dbReference type="SAM" id="Phobius"/>
    </source>
</evidence>
<organism evidence="2 3">
    <name type="scientific">Vibrio breoganii</name>
    <dbReference type="NCBI Taxonomy" id="553239"/>
    <lineage>
        <taxon>Bacteria</taxon>
        <taxon>Pseudomonadati</taxon>
        <taxon>Pseudomonadota</taxon>
        <taxon>Gammaproteobacteria</taxon>
        <taxon>Vibrionales</taxon>
        <taxon>Vibrionaceae</taxon>
        <taxon>Vibrio</taxon>
    </lineage>
</organism>
<sequence>MNKNNPSKNWLFNWLSSLSQSLMVMLMLMAVSNTTLANDLQPIIDDKQLALSVDVKSESIAPKQQVLVEVEISSTQPFEDAMVMPYLDLKNAVVKKDDQQVARSARMLDGQKWYTQTAKLYIYPLTAGTFVIPSFDVAVVLDNDKENPLKGTVSSEETTFNVEMPATLDATNEFVSGTDAAFTLKTDKPISDAFEVGEAVVLTYQLKVKNSHMMLLPDVNVPDIAGVEVYQKPVAKENIFDRLSKRNTAVLNQAVTVVFQESGKLVIPSQSIQWWDTETNELKTLTTDPLEFQVGSSSALLQAHNYLEDITGLASKYGVYLIGLLVFVGLVITVVMKRKGKPSTQEKTPAKIDVGVKIKQYQSAVEGQRFAEAVDHLYLIAGNRTFADRLDSESATIWKQLLSYSFANSDNKQPLTQQQAQILLSAVTSKELSSTPEGFDWRLNP</sequence>
<keyword evidence="1" id="KW-1133">Transmembrane helix</keyword>
<protein>
    <recommendedName>
        <fullName evidence="4">Protein BatD</fullName>
    </recommendedName>
</protein>
<dbReference type="Proteomes" id="UP000235611">
    <property type="component" value="Unassembled WGS sequence"/>
</dbReference>
<feature type="transmembrane region" description="Helical" evidence="1">
    <location>
        <begin position="12"/>
        <end position="31"/>
    </location>
</feature>
<dbReference type="PANTHER" id="PTHR40940:SF1">
    <property type="entry name" value="PROTEIN BATD"/>
    <property type="match status" value="1"/>
</dbReference>
<evidence type="ECO:0000313" key="3">
    <source>
        <dbReference type="Proteomes" id="UP000235611"/>
    </source>
</evidence>
<dbReference type="AlphaFoldDB" id="A0AAP8N243"/>